<feature type="transmembrane region" description="Helical" evidence="6">
    <location>
        <begin position="283"/>
        <end position="303"/>
    </location>
</feature>
<evidence type="ECO:0000313" key="8">
    <source>
        <dbReference type="EMBL" id="OBR63183.1"/>
    </source>
</evidence>
<evidence type="ECO:0000256" key="1">
    <source>
        <dbReference type="ARBA" id="ARBA00004651"/>
    </source>
</evidence>
<dbReference type="Proteomes" id="UP000092024">
    <property type="component" value="Unassembled WGS sequence"/>
</dbReference>
<organism evidence="8 9">
    <name type="scientific">Paenibacillus oryzae</name>
    <dbReference type="NCBI Taxonomy" id="1844972"/>
    <lineage>
        <taxon>Bacteria</taxon>
        <taxon>Bacillati</taxon>
        <taxon>Bacillota</taxon>
        <taxon>Bacilli</taxon>
        <taxon>Bacillales</taxon>
        <taxon>Paenibacillaceae</taxon>
        <taxon>Paenibacillus</taxon>
    </lineage>
</organism>
<comment type="caution">
    <text evidence="8">The sequence shown here is derived from an EMBL/GenBank/DDBJ whole genome shotgun (WGS) entry which is preliminary data.</text>
</comment>
<keyword evidence="9" id="KW-1185">Reference proteome</keyword>
<keyword evidence="2 6" id="KW-1003">Cell membrane</keyword>
<dbReference type="EMBL" id="LYPA01000074">
    <property type="protein sequence ID" value="OBR63183.1"/>
    <property type="molecule type" value="Genomic_DNA"/>
</dbReference>
<evidence type="ECO:0000256" key="5">
    <source>
        <dbReference type="ARBA" id="ARBA00023136"/>
    </source>
</evidence>
<feature type="domain" description="ABC3 transporter permease C-terminal" evidence="7">
    <location>
        <begin position="62"/>
        <end position="178"/>
    </location>
</feature>
<feature type="transmembrane region" description="Helical" evidence="6">
    <location>
        <begin position="593"/>
        <end position="614"/>
    </location>
</feature>
<evidence type="ECO:0000259" key="7">
    <source>
        <dbReference type="Pfam" id="PF02687"/>
    </source>
</evidence>
<feature type="transmembrane region" description="Helical" evidence="6">
    <location>
        <begin position="196"/>
        <end position="214"/>
    </location>
</feature>
<feature type="transmembrane region" description="Helical" evidence="6">
    <location>
        <begin position="62"/>
        <end position="80"/>
    </location>
</feature>
<dbReference type="InterPro" id="IPR027022">
    <property type="entry name" value="ABC_permease_BceB-typ"/>
</dbReference>
<evidence type="ECO:0000256" key="3">
    <source>
        <dbReference type="ARBA" id="ARBA00022692"/>
    </source>
</evidence>
<name>A0A1A5YC58_9BACL</name>
<comment type="similarity">
    <text evidence="6">Belongs to the ABC-4 integral membrane protein family.</text>
</comment>
<feature type="transmembrane region" description="Helical" evidence="6">
    <location>
        <begin position="504"/>
        <end position="529"/>
    </location>
</feature>
<keyword evidence="4 6" id="KW-1133">Transmembrane helix</keyword>
<evidence type="ECO:0000256" key="6">
    <source>
        <dbReference type="PIRNR" id="PIRNR018968"/>
    </source>
</evidence>
<sequence>MTFRQFAFRNVFRNKRLYAAYFLSSMFSVIVFFTFSIFAYHPAIIASSDGSSAGGPLSVAKWIIYVFSFFFVLYSMSAFLKSRSNEFGLLILHGMSPLQQRRMIFLENIIIGFGATIGGIALGTAFAKGILLLGENVLQLEASLDFYFPLQSIWITLLSYSILFVAISFFISVVLRQKELIDLIKGTKRQRSEPVSSIWLSLLSAVLMAAGYWLALTVQGLESLVLLPVIAPLVIVATYFLFTQLSVKIIQSLKKEKLFFWRGRNLILMSDLSYRMKDNARTFFLVAIVSTVSFSAIGALYIGKTLLNKGFENNHYIVDYSSKAGNEQEQEHIEIIKRALADNSVEAKLMDTTINYYDIEGAESPVAIINQSTFNRFAGAMDEPLLDLGNDEVVLVNVGLQMAYENEQLTHTRTLMPDGATKALVTPLETMALPRERGYLVASDELYAGFQNPVEAGRYYGWFAEPGHEKAIAVGKSLAGRIAYQDLLYSYSSPAYEQHQLNALYAPMLFIGLFVGIVFFVSAGSFIYYRLYSDLDEDKTKFKTIAKLGLSDKELEAVLTRQLAILFFAPILVALIHGAVALTSLSKMLQYPIVYESVTVLGIFLAVQAVYYLVVRHLYIKQIKSVL</sequence>
<dbReference type="Pfam" id="PF02687">
    <property type="entry name" value="FtsX"/>
    <property type="match status" value="1"/>
</dbReference>
<feature type="transmembrane region" description="Helical" evidence="6">
    <location>
        <begin position="21"/>
        <end position="42"/>
    </location>
</feature>
<feature type="transmembrane region" description="Helical" evidence="6">
    <location>
        <begin position="563"/>
        <end position="581"/>
    </location>
</feature>
<evidence type="ECO:0000256" key="2">
    <source>
        <dbReference type="ARBA" id="ARBA00022475"/>
    </source>
</evidence>
<dbReference type="GO" id="GO:0055085">
    <property type="term" value="P:transmembrane transport"/>
    <property type="evidence" value="ECO:0007669"/>
    <property type="project" value="UniProtKB-UniRule"/>
</dbReference>
<dbReference type="STRING" id="1844972.A7K91_24815"/>
<feature type="transmembrane region" description="Helical" evidence="6">
    <location>
        <begin position="109"/>
        <end position="133"/>
    </location>
</feature>
<proteinExistence type="inferred from homology"/>
<evidence type="ECO:0000256" key="4">
    <source>
        <dbReference type="ARBA" id="ARBA00022989"/>
    </source>
</evidence>
<keyword evidence="3 6" id="KW-0812">Transmembrane</keyword>
<evidence type="ECO:0000313" key="9">
    <source>
        <dbReference type="Proteomes" id="UP000092024"/>
    </source>
</evidence>
<dbReference type="InterPro" id="IPR003838">
    <property type="entry name" value="ABC3_permease_C"/>
</dbReference>
<gene>
    <name evidence="8" type="ORF">A7K91_24815</name>
</gene>
<dbReference type="OrthoDB" id="1937696at2"/>
<reference evidence="8 9" key="1">
    <citation type="submission" date="2016-05" db="EMBL/GenBank/DDBJ databases">
        <title>Paenibacillus oryzae. sp. nov., isolated from the rice root.</title>
        <authorList>
            <person name="Zhang J."/>
            <person name="Zhang X."/>
        </authorList>
    </citation>
    <scope>NUCLEOTIDE SEQUENCE [LARGE SCALE GENOMIC DNA]</scope>
    <source>
        <strain evidence="8 9">1DrF-4</strain>
    </source>
</reference>
<dbReference type="RefSeq" id="WP_068686447.1">
    <property type="nucleotide sequence ID" value="NZ_LYPA01000074.1"/>
</dbReference>
<protein>
    <submittedName>
        <fullName evidence="8">ABC transporter permease</fullName>
    </submittedName>
</protein>
<dbReference type="AlphaFoldDB" id="A0A1A5YC58"/>
<comment type="subcellular location">
    <subcellularLocation>
        <location evidence="1 6">Cell membrane</location>
        <topology evidence="1 6">Multi-pass membrane protein</topology>
    </subcellularLocation>
</comment>
<dbReference type="PANTHER" id="PTHR46795:SF2">
    <property type="entry name" value="ABC TRANSPORTER, PERMEASE PROTEIN"/>
    <property type="match status" value="1"/>
</dbReference>
<accession>A0A1A5YC58</accession>
<feature type="transmembrane region" description="Helical" evidence="6">
    <location>
        <begin position="226"/>
        <end position="247"/>
    </location>
</feature>
<dbReference type="PIRSF" id="PIRSF018968">
    <property type="entry name" value="ABC_permease_BceB"/>
    <property type="match status" value="1"/>
</dbReference>
<keyword evidence="5 6" id="KW-0472">Membrane</keyword>
<dbReference type="PANTHER" id="PTHR46795">
    <property type="entry name" value="ABC TRANSPORTER PERMEASE-RELATED-RELATED"/>
    <property type="match status" value="1"/>
</dbReference>
<keyword evidence="6" id="KW-0813">Transport</keyword>
<dbReference type="InterPro" id="IPR052536">
    <property type="entry name" value="ABC-4_Integral_Memb_Prot"/>
</dbReference>
<feature type="transmembrane region" description="Helical" evidence="6">
    <location>
        <begin position="153"/>
        <end position="175"/>
    </location>
</feature>
<dbReference type="GO" id="GO:0005886">
    <property type="term" value="C:plasma membrane"/>
    <property type="evidence" value="ECO:0007669"/>
    <property type="project" value="UniProtKB-SubCell"/>
</dbReference>